<feature type="signal peptide" evidence="1">
    <location>
        <begin position="1"/>
        <end position="18"/>
    </location>
</feature>
<keyword evidence="1" id="KW-0732">Signal</keyword>
<proteinExistence type="predicted"/>
<dbReference type="AlphaFoldDB" id="A0A5N6IYV7"/>
<evidence type="ECO:0000313" key="3">
    <source>
        <dbReference type="Proteomes" id="UP000326289"/>
    </source>
</evidence>
<sequence>MIEWSLLYLSCRTTIALARLMMQSGFGVIMTIGDVQSSSSSCEISFRRGDDAASPRSGKLDLISQLNLDRSRGTRHRIYLPYCHPSAATHHYRFESRMETEVRLIA</sequence>
<evidence type="ECO:0000256" key="1">
    <source>
        <dbReference type="SAM" id="SignalP"/>
    </source>
</evidence>
<accession>A0A5N6IYV7</accession>
<name>A0A5N6IYV7_9EURO</name>
<organism evidence="2 3">
    <name type="scientific">Aspergillus minisclerotigenes</name>
    <dbReference type="NCBI Taxonomy" id="656917"/>
    <lineage>
        <taxon>Eukaryota</taxon>
        <taxon>Fungi</taxon>
        <taxon>Dikarya</taxon>
        <taxon>Ascomycota</taxon>
        <taxon>Pezizomycotina</taxon>
        <taxon>Eurotiomycetes</taxon>
        <taxon>Eurotiomycetidae</taxon>
        <taxon>Eurotiales</taxon>
        <taxon>Aspergillaceae</taxon>
        <taxon>Aspergillus</taxon>
        <taxon>Aspergillus subgen. Circumdati</taxon>
    </lineage>
</organism>
<evidence type="ECO:0008006" key="4">
    <source>
        <dbReference type="Google" id="ProtNLM"/>
    </source>
</evidence>
<gene>
    <name evidence="2" type="ORF">BDV30DRAFT_214028</name>
</gene>
<evidence type="ECO:0000313" key="2">
    <source>
        <dbReference type="EMBL" id="KAB8271129.1"/>
    </source>
</evidence>
<reference evidence="2 3" key="1">
    <citation type="submission" date="2019-04" db="EMBL/GenBank/DDBJ databases">
        <title>Fungal friends and foes A comparative genomics study of 23 Aspergillus species from section Flavi.</title>
        <authorList>
            <consortium name="DOE Joint Genome Institute"/>
            <person name="Kjaerbolling I."/>
            <person name="Vesth T.C."/>
            <person name="Frisvad J.C."/>
            <person name="Nybo J.L."/>
            <person name="Theobald S."/>
            <person name="Kildgaard S."/>
            <person name="Petersen T.I."/>
            <person name="Kuo A."/>
            <person name="Sato A."/>
            <person name="Lyhne E.K."/>
            <person name="Kogle M.E."/>
            <person name="Wiebenga A."/>
            <person name="Kun R.S."/>
            <person name="Lubbers R.J."/>
            <person name="Makela M.R."/>
            <person name="Barry K."/>
            <person name="Chovatia M."/>
            <person name="Clum A."/>
            <person name="Daum C."/>
            <person name="Haridas S."/>
            <person name="He G."/>
            <person name="LaButti K."/>
            <person name="Lipzen A."/>
            <person name="Mondo S."/>
            <person name="Pangilinan J."/>
            <person name="Riley R."/>
            <person name="Salamov A."/>
            <person name="Simmons B.A."/>
            <person name="Magnuson J.K."/>
            <person name="Henrissat B."/>
            <person name="Mortensen U.H."/>
            <person name="Larsen T.O."/>
            <person name="De vries R.P."/>
            <person name="Grigoriev I.V."/>
            <person name="Machida M."/>
            <person name="Baker S.E."/>
            <person name="Andersen M.R."/>
        </authorList>
    </citation>
    <scope>NUCLEOTIDE SEQUENCE [LARGE SCALE GENOMIC DNA]</scope>
    <source>
        <strain evidence="2 3">CBS 117635</strain>
    </source>
</reference>
<protein>
    <recommendedName>
        <fullName evidence="4">Secreted protein</fullName>
    </recommendedName>
</protein>
<feature type="chain" id="PRO_5024828212" description="Secreted protein" evidence="1">
    <location>
        <begin position="19"/>
        <end position="106"/>
    </location>
</feature>
<keyword evidence="3" id="KW-1185">Reference proteome</keyword>
<dbReference type="Proteomes" id="UP000326289">
    <property type="component" value="Unassembled WGS sequence"/>
</dbReference>
<dbReference type="EMBL" id="ML732820">
    <property type="protein sequence ID" value="KAB8271129.1"/>
    <property type="molecule type" value="Genomic_DNA"/>
</dbReference>